<keyword evidence="3" id="KW-1185">Reference proteome</keyword>
<dbReference type="InterPro" id="IPR042274">
    <property type="entry name" value="YycH/YycI_2"/>
</dbReference>
<reference evidence="2 3" key="1">
    <citation type="submission" date="2019-03" db="EMBL/GenBank/DDBJ databases">
        <title>Genomic Encyclopedia of Type Strains, Phase IV (KMG-IV): sequencing the most valuable type-strain genomes for metagenomic binning, comparative biology and taxonomic classification.</title>
        <authorList>
            <person name="Goeker M."/>
        </authorList>
    </citation>
    <scope>NUCLEOTIDE SEQUENCE [LARGE SCALE GENOMIC DNA]</scope>
    <source>
        <strain evidence="2 3">DSM 17974</strain>
    </source>
</reference>
<proteinExistence type="predicted"/>
<sequence>MMLRSALRTAKTATLVLLVASSMVLSYLLWSDNLQEGTEIGLAQPHSLPIAATPSLTETIRPYEIDVKTGNRYTVIRPGSSAYSFWTEQLLTVRPTHPVATVDMPSRMSLRVAFQFGIPLDGAIGKAWLDGLGQELVGWQCRTIVIYAMPGWRTCNIALMGTDAGGQTQNFVEQTPLSVQSIESAAQSEAGSAPYSVWSDFEGESMVPENGHMQRIVYSSTEPQVLPLIQSFFLNPQAITKIQENASTTLWTDGSRAVQIDKGVDELEYEDPNAGASGLHTEDYLTAIDFLHAHGGGPENLIGFDLLGMLTVNLNGPTLSFAQFVDGYPILDNAADYNLDIASGHVLEFDRPLWTLGTVVKTTQVGVIGQSQLASSLERLGSRVSVHTFHVELGYIPARQGMPAGEIELEPAYYVTNSSGDVWVLDAVNGTVIAEGLA</sequence>
<organism evidence="2 3">
    <name type="scientific">Alicyclobacillus sacchari</name>
    <dbReference type="NCBI Taxonomy" id="392010"/>
    <lineage>
        <taxon>Bacteria</taxon>
        <taxon>Bacillati</taxon>
        <taxon>Bacillota</taxon>
        <taxon>Bacilli</taxon>
        <taxon>Bacillales</taxon>
        <taxon>Alicyclobacillaceae</taxon>
        <taxon>Alicyclobacillus</taxon>
    </lineage>
</organism>
<name>A0A4R8LHY9_9BACL</name>
<protein>
    <submittedName>
        <fullName evidence="2">Regulatory protein YycH of two-component signal transduction system YycFG</fullName>
    </submittedName>
</protein>
<dbReference type="AlphaFoldDB" id="A0A4R8LHY9"/>
<evidence type="ECO:0000259" key="1">
    <source>
        <dbReference type="Pfam" id="PF07435"/>
    </source>
</evidence>
<gene>
    <name evidence="2" type="ORF">C7445_11538</name>
</gene>
<dbReference type="Proteomes" id="UP000294581">
    <property type="component" value="Unassembled WGS sequence"/>
</dbReference>
<dbReference type="RefSeq" id="WP_243835177.1">
    <property type="nucleotide sequence ID" value="NZ_SORF01000015.1"/>
</dbReference>
<dbReference type="Gene3D" id="3.30.310.160">
    <property type="entry name" value="YycH protein, domain 2"/>
    <property type="match status" value="1"/>
</dbReference>
<comment type="caution">
    <text evidence="2">The sequence shown here is derived from an EMBL/GenBank/DDBJ whole genome shotgun (WGS) entry which is preliminary data.</text>
</comment>
<accession>A0A4R8LHY9</accession>
<dbReference type="Pfam" id="PF07435">
    <property type="entry name" value="YycH"/>
    <property type="match status" value="1"/>
</dbReference>
<dbReference type="EMBL" id="SORF01000015">
    <property type="protein sequence ID" value="TDY42407.1"/>
    <property type="molecule type" value="Genomic_DNA"/>
</dbReference>
<feature type="domain" description="Regulatory protein YycH" evidence="1">
    <location>
        <begin position="209"/>
        <end position="374"/>
    </location>
</feature>
<evidence type="ECO:0000313" key="2">
    <source>
        <dbReference type="EMBL" id="TDY42407.1"/>
    </source>
</evidence>
<dbReference type="InterPro" id="IPR009996">
    <property type="entry name" value="YycH"/>
</dbReference>
<evidence type="ECO:0000313" key="3">
    <source>
        <dbReference type="Proteomes" id="UP000294581"/>
    </source>
</evidence>